<dbReference type="Proteomes" id="UP000828390">
    <property type="component" value="Unassembled WGS sequence"/>
</dbReference>
<keyword evidence="1" id="KW-1133">Transmembrane helix</keyword>
<proteinExistence type="predicted"/>
<keyword evidence="1" id="KW-0812">Transmembrane</keyword>
<organism evidence="2 3">
    <name type="scientific">Dreissena polymorpha</name>
    <name type="common">Zebra mussel</name>
    <name type="synonym">Mytilus polymorpha</name>
    <dbReference type="NCBI Taxonomy" id="45954"/>
    <lineage>
        <taxon>Eukaryota</taxon>
        <taxon>Metazoa</taxon>
        <taxon>Spiralia</taxon>
        <taxon>Lophotrochozoa</taxon>
        <taxon>Mollusca</taxon>
        <taxon>Bivalvia</taxon>
        <taxon>Autobranchia</taxon>
        <taxon>Heteroconchia</taxon>
        <taxon>Euheterodonta</taxon>
        <taxon>Imparidentia</taxon>
        <taxon>Neoheterodontei</taxon>
        <taxon>Myida</taxon>
        <taxon>Dreissenoidea</taxon>
        <taxon>Dreissenidae</taxon>
        <taxon>Dreissena</taxon>
    </lineage>
</organism>
<evidence type="ECO:0000313" key="3">
    <source>
        <dbReference type="Proteomes" id="UP000828390"/>
    </source>
</evidence>
<dbReference type="AlphaFoldDB" id="A0A9D4R9H0"/>
<accession>A0A9D4R9H0</accession>
<keyword evidence="3" id="KW-1185">Reference proteome</keyword>
<comment type="caution">
    <text evidence="2">The sequence shown here is derived from an EMBL/GenBank/DDBJ whole genome shotgun (WGS) entry which is preliminary data.</text>
</comment>
<sequence>MWANNCCCYVQDKLLHAQQTSKTCKCPYPALCVQVSKPLSRMETTRECYSSYLLMKLIELHAHNLLSVAVAAVAMVFLIQTSAVLVPALERNSPKNVKLVTSASFSPFMVMSALVLFVLYTMIFDFSRLTSIQFAPALSKSMLVSMKLMSFENLKLGMDLPLMEIYVSWSRRVTCIICSRNILNTAGESRHP</sequence>
<gene>
    <name evidence="2" type="ORF">DPMN_022934</name>
</gene>
<reference evidence="2" key="1">
    <citation type="journal article" date="2019" name="bioRxiv">
        <title>The Genome of the Zebra Mussel, Dreissena polymorpha: A Resource for Invasive Species Research.</title>
        <authorList>
            <person name="McCartney M.A."/>
            <person name="Auch B."/>
            <person name="Kono T."/>
            <person name="Mallez S."/>
            <person name="Zhang Y."/>
            <person name="Obille A."/>
            <person name="Becker A."/>
            <person name="Abrahante J.E."/>
            <person name="Garbe J."/>
            <person name="Badalamenti J.P."/>
            <person name="Herman A."/>
            <person name="Mangelson H."/>
            <person name="Liachko I."/>
            <person name="Sullivan S."/>
            <person name="Sone E.D."/>
            <person name="Koren S."/>
            <person name="Silverstein K.A.T."/>
            <person name="Beckman K.B."/>
            <person name="Gohl D.M."/>
        </authorList>
    </citation>
    <scope>NUCLEOTIDE SEQUENCE</scope>
    <source>
        <strain evidence="2">Duluth1</strain>
        <tissue evidence="2">Whole animal</tissue>
    </source>
</reference>
<protein>
    <submittedName>
        <fullName evidence="2">Uncharacterized protein</fullName>
    </submittedName>
</protein>
<feature type="transmembrane region" description="Helical" evidence="1">
    <location>
        <begin position="65"/>
        <end position="85"/>
    </location>
</feature>
<reference evidence="2" key="2">
    <citation type="submission" date="2020-11" db="EMBL/GenBank/DDBJ databases">
        <authorList>
            <person name="McCartney M.A."/>
            <person name="Auch B."/>
            <person name="Kono T."/>
            <person name="Mallez S."/>
            <person name="Becker A."/>
            <person name="Gohl D.M."/>
            <person name="Silverstein K.A.T."/>
            <person name="Koren S."/>
            <person name="Bechman K.B."/>
            <person name="Herman A."/>
            <person name="Abrahante J.E."/>
            <person name="Garbe J."/>
        </authorList>
    </citation>
    <scope>NUCLEOTIDE SEQUENCE</scope>
    <source>
        <strain evidence="2">Duluth1</strain>
        <tissue evidence="2">Whole animal</tissue>
    </source>
</reference>
<name>A0A9D4R9H0_DREPO</name>
<feature type="transmembrane region" description="Helical" evidence="1">
    <location>
        <begin position="105"/>
        <end position="124"/>
    </location>
</feature>
<evidence type="ECO:0000313" key="2">
    <source>
        <dbReference type="EMBL" id="KAH3860041.1"/>
    </source>
</evidence>
<dbReference type="EMBL" id="JAIWYP010000002">
    <property type="protein sequence ID" value="KAH3860041.1"/>
    <property type="molecule type" value="Genomic_DNA"/>
</dbReference>
<keyword evidence="1" id="KW-0472">Membrane</keyword>
<evidence type="ECO:0000256" key="1">
    <source>
        <dbReference type="SAM" id="Phobius"/>
    </source>
</evidence>